<dbReference type="EC" id="3.2.2.31" evidence="4"/>
<dbReference type="PANTHER" id="PTHR42944">
    <property type="entry name" value="ADENINE DNA GLYCOSYLASE"/>
    <property type="match status" value="1"/>
</dbReference>
<comment type="caution">
    <text evidence="16">The sequence shown here is derived from an EMBL/GenBank/DDBJ whole genome shotgun (WGS) entry which is preliminary data.</text>
</comment>
<evidence type="ECO:0000256" key="9">
    <source>
        <dbReference type="ARBA" id="ARBA00022801"/>
    </source>
</evidence>
<name>A0A8H6K3F6_9PEZI</name>
<evidence type="ECO:0000256" key="2">
    <source>
        <dbReference type="ARBA" id="ARBA00001966"/>
    </source>
</evidence>
<comment type="cofactor">
    <cofactor evidence="2">
        <name>[4Fe-4S] cluster</name>
        <dbReference type="ChEBI" id="CHEBI:49883"/>
    </cofactor>
</comment>
<dbReference type="InterPro" id="IPR003265">
    <property type="entry name" value="HhH-GPD_domain"/>
</dbReference>
<keyword evidence="7" id="KW-0479">Metal-binding</keyword>
<comment type="catalytic activity">
    <reaction evidence="1">
        <text>Hydrolyzes free adenine bases from 7,8-dihydro-8-oxoguanine:adenine mismatched double-stranded DNA, leaving an apurinic site.</text>
        <dbReference type="EC" id="3.2.2.31"/>
    </reaction>
</comment>
<evidence type="ECO:0000313" key="17">
    <source>
        <dbReference type="Proteomes" id="UP000654918"/>
    </source>
</evidence>
<dbReference type="Gene3D" id="1.10.1670.10">
    <property type="entry name" value="Helix-hairpin-Helix base-excision DNA repair enzymes (C-terminal)"/>
    <property type="match status" value="1"/>
</dbReference>
<dbReference type="InterPro" id="IPR000445">
    <property type="entry name" value="HhH_motif"/>
</dbReference>
<feature type="domain" description="HhH-GPD" evidence="15">
    <location>
        <begin position="207"/>
        <end position="383"/>
    </location>
</feature>
<comment type="similarity">
    <text evidence="3">Belongs to the Nth/MutY family.</text>
</comment>
<evidence type="ECO:0000256" key="11">
    <source>
        <dbReference type="ARBA" id="ARBA00023014"/>
    </source>
</evidence>
<evidence type="ECO:0000256" key="5">
    <source>
        <dbReference type="ARBA" id="ARBA00022023"/>
    </source>
</evidence>
<feature type="compositionally biased region" description="Basic residues" evidence="14">
    <location>
        <begin position="34"/>
        <end position="43"/>
    </location>
</feature>
<dbReference type="Gene3D" id="3.90.79.10">
    <property type="entry name" value="Nucleoside Triphosphate Pyrophosphohydrolase"/>
    <property type="match status" value="1"/>
</dbReference>
<dbReference type="GO" id="GO:0035485">
    <property type="term" value="F:adenine/guanine mispair binding"/>
    <property type="evidence" value="ECO:0007669"/>
    <property type="project" value="TreeGrafter"/>
</dbReference>
<accession>A0A8H6K3F6</accession>
<evidence type="ECO:0000256" key="8">
    <source>
        <dbReference type="ARBA" id="ARBA00022763"/>
    </source>
</evidence>
<feature type="compositionally biased region" description="Acidic residues" evidence="14">
    <location>
        <begin position="51"/>
        <end position="76"/>
    </location>
</feature>
<keyword evidence="12" id="KW-0234">DNA repair</keyword>
<dbReference type="CDD" id="cd00056">
    <property type="entry name" value="ENDO3c"/>
    <property type="match status" value="1"/>
</dbReference>
<dbReference type="Pfam" id="PF14815">
    <property type="entry name" value="NUDIX_4"/>
    <property type="match status" value="1"/>
</dbReference>
<keyword evidence="8" id="KW-0227">DNA damage</keyword>
<dbReference type="GO" id="GO:0005634">
    <property type="term" value="C:nucleus"/>
    <property type="evidence" value="ECO:0007669"/>
    <property type="project" value="TreeGrafter"/>
</dbReference>
<feature type="compositionally biased region" description="Basic residues" evidence="14">
    <location>
        <begin position="454"/>
        <end position="465"/>
    </location>
</feature>
<dbReference type="SUPFAM" id="SSF48150">
    <property type="entry name" value="DNA-glycosylase"/>
    <property type="match status" value="1"/>
</dbReference>
<proteinExistence type="inferred from homology"/>
<feature type="region of interest" description="Disordered" evidence="14">
    <location>
        <begin position="436"/>
        <end position="476"/>
    </location>
</feature>
<protein>
    <recommendedName>
        <fullName evidence="5">Adenine DNA glycosylase</fullName>
        <ecNumber evidence="4">3.2.2.31</ecNumber>
    </recommendedName>
</protein>
<gene>
    <name evidence="16" type="ORF">CPLU01_10855</name>
</gene>
<dbReference type="PANTHER" id="PTHR42944:SF1">
    <property type="entry name" value="ADENINE DNA GLYCOSYLASE"/>
    <property type="match status" value="1"/>
</dbReference>
<dbReference type="Gene3D" id="1.10.340.30">
    <property type="entry name" value="Hypothetical protein, domain 2"/>
    <property type="match status" value="1"/>
</dbReference>
<dbReference type="SMART" id="SM00478">
    <property type="entry name" value="ENDO3c"/>
    <property type="match status" value="1"/>
</dbReference>
<reference evidence="16" key="1">
    <citation type="journal article" date="2020" name="Phytopathology">
        <title>Genome Sequence Resources of Colletotrichum truncatum, C. plurivorum, C. musicola, and C. sojae: Four Species Pathogenic to Soybean (Glycine max).</title>
        <authorList>
            <person name="Rogerio F."/>
            <person name="Boufleur T.R."/>
            <person name="Ciampi-Guillardi M."/>
            <person name="Sukno S.A."/>
            <person name="Thon M.R."/>
            <person name="Massola Junior N.S."/>
            <person name="Baroncelli R."/>
        </authorList>
    </citation>
    <scope>NUCLEOTIDE SEQUENCE</scope>
    <source>
        <strain evidence="16">LFN00145</strain>
    </source>
</reference>
<dbReference type="InterPro" id="IPR011257">
    <property type="entry name" value="DNA_glycosylase"/>
</dbReference>
<dbReference type="InterPro" id="IPR044298">
    <property type="entry name" value="MIG/MutY"/>
</dbReference>
<dbReference type="Pfam" id="PF00730">
    <property type="entry name" value="HhH-GPD"/>
    <property type="match status" value="1"/>
</dbReference>
<evidence type="ECO:0000256" key="10">
    <source>
        <dbReference type="ARBA" id="ARBA00023004"/>
    </source>
</evidence>
<evidence type="ECO:0000313" key="16">
    <source>
        <dbReference type="EMBL" id="KAF6824424.1"/>
    </source>
</evidence>
<evidence type="ECO:0000256" key="13">
    <source>
        <dbReference type="ARBA" id="ARBA00023295"/>
    </source>
</evidence>
<dbReference type="EMBL" id="WIGO01000193">
    <property type="protein sequence ID" value="KAF6824424.1"/>
    <property type="molecule type" value="Genomic_DNA"/>
</dbReference>
<dbReference type="CDD" id="cd03431">
    <property type="entry name" value="NUDIX_DNA_Glycosylase_C-MutY"/>
    <property type="match status" value="1"/>
</dbReference>
<dbReference type="SUPFAM" id="SSF55811">
    <property type="entry name" value="Nudix"/>
    <property type="match status" value="1"/>
</dbReference>
<evidence type="ECO:0000256" key="1">
    <source>
        <dbReference type="ARBA" id="ARBA00000843"/>
    </source>
</evidence>
<dbReference type="GO" id="GO:0046872">
    <property type="term" value="F:metal ion binding"/>
    <property type="evidence" value="ECO:0007669"/>
    <property type="project" value="UniProtKB-KW"/>
</dbReference>
<dbReference type="AlphaFoldDB" id="A0A8H6K3F6"/>
<dbReference type="InterPro" id="IPR015797">
    <property type="entry name" value="NUDIX_hydrolase-like_dom_sf"/>
</dbReference>
<dbReference type="Pfam" id="PF00633">
    <property type="entry name" value="HHH"/>
    <property type="match status" value="1"/>
</dbReference>
<keyword evidence="6" id="KW-0004">4Fe-4S</keyword>
<keyword evidence="9" id="KW-0378">Hydrolase</keyword>
<dbReference type="GO" id="GO:0032357">
    <property type="term" value="F:oxidized purine DNA binding"/>
    <property type="evidence" value="ECO:0007669"/>
    <property type="project" value="TreeGrafter"/>
</dbReference>
<evidence type="ECO:0000256" key="7">
    <source>
        <dbReference type="ARBA" id="ARBA00022723"/>
    </source>
</evidence>
<feature type="region of interest" description="Disordered" evidence="14">
    <location>
        <begin position="16"/>
        <end position="113"/>
    </location>
</feature>
<organism evidence="16 17">
    <name type="scientific">Colletotrichum plurivorum</name>
    <dbReference type="NCBI Taxonomy" id="2175906"/>
    <lineage>
        <taxon>Eukaryota</taxon>
        <taxon>Fungi</taxon>
        <taxon>Dikarya</taxon>
        <taxon>Ascomycota</taxon>
        <taxon>Pezizomycotina</taxon>
        <taxon>Sordariomycetes</taxon>
        <taxon>Hypocreomycetidae</taxon>
        <taxon>Glomerellales</taxon>
        <taxon>Glomerellaceae</taxon>
        <taxon>Colletotrichum</taxon>
        <taxon>Colletotrichum orchidearum species complex</taxon>
    </lineage>
</organism>
<dbReference type="InterPro" id="IPR023170">
    <property type="entry name" value="HhH_base_excis_C"/>
</dbReference>
<keyword evidence="10" id="KW-0408">Iron</keyword>
<evidence type="ECO:0000256" key="12">
    <source>
        <dbReference type="ARBA" id="ARBA00023204"/>
    </source>
</evidence>
<feature type="compositionally biased region" description="Acidic residues" evidence="14">
    <location>
        <begin position="437"/>
        <end position="450"/>
    </location>
</feature>
<feature type="compositionally biased region" description="Low complexity" evidence="14">
    <location>
        <begin position="88"/>
        <end position="111"/>
    </location>
</feature>
<evidence type="ECO:0000259" key="15">
    <source>
        <dbReference type="SMART" id="SM00478"/>
    </source>
</evidence>
<evidence type="ECO:0000256" key="14">
    <source>
        <dbReference type="SAM" id="MobiDB-lite"/>
    </source>
</evidence>
<dbReference type="GO" id="GO:0000701">
    <property type="term" value="F:purine-specific mismatch base pair DNA N-glycosylase activity"/>
    <property type="evidence" value="ECO:0007669"/>
    <property type="project" value="UniProtKB-EC"/>
</dbReference>
<evidence type="ECO:0000256" key="6">
    <source>
        <dbReference type="ARBA" id="ARBA00022485"/>
    </source>
</evidence>
<evidence type="ECO:0000256" key="4">
    <source>
        <dbReference type="ARBA" id="ARBA00012045"/>
    </source>
</evidence>
<dbReference type="GO" id="GO:0006298">
    <property type="term" value="P:mismatch repair"/>
    <property type="evidence" value="ECO:0007669"/>
    <property type="project" value="TreeGrafter"/>
</dbReference>
<dbReference type="GO" id="GO:0006285">
    <property type="term" value="P:base-excision repair, AP site formation"/>
    <property type="evidence" value="ECO:0007669"/>
    <property type="project" value="UniProtKB-ARBA"/>
</dbReference>
<dbReference type="InterPro" id="IPR029119">
    <property type="entry name" value="MutY_C"/>
</dbReference>
<keyword evidence="11" id="KW-0411">Iron-sulfur</keyword>
<keyword evidence="13" id="KW-0326">Glycosidase</keyword>
<dbReference type="GO" id="GO:0051539">
    <property type="term" value="F:4 iron, 4 sulfur cluster binding"/>
    <property type="evidence" value="ECO:0007669"/>
    <property type="project" value="UniProtKB-KW"/>
</dbReference>
<dbReference type="GO" id="GO:0034039">
    <property type="term" value="F:8-oxo-7,8-dihydroguanine DNA N-glycosylase activity"/>
    <property type="evidence" value="ECO:0007669"/>
    <property type="project" value="TreeGrafter"/>
</dbReference>
<keyword evidence="17" id="KW-1185">Reference proteome</keyword>
<evidence type="ECO:0000256" key="3">
    <source>
        <dbReference type="ARBA" id="ARBA00008343"/>
    </source>
</evidence>
<sequence>MQRLRRQSSLAAAKRILAQADDEPDLEEPTRTPPKPRTRRAARTPRQTDASETDFTPEDEGAKEDDEEEDAFEIPDEPQPKRRKIGKATKTNTKAITTTAKATTRKPAASKSDNAKLHATLFGPGATVVPDPCLPPSRQHAVAYHRPLLLDRRAGRDALFAWFDSVSATRGMPWRKPWIDPVSAPDPAELRGRLERRAYEVWISEIMLQQTRVAVVVGYWERWMARWPTIRDLAAADRDDVLAAWRGLGYYSRATRIHEAARLIVADEKWDGLMPADVTELEARVPGVGRYTAGAVSAIVFGRAAPMVDGNVVRVLSRQMGVFGNVKTDKGVVDMLWAAADALVKAVARDFPDGEVKEEEEKEAPVSDRPGRWGQALMELGSTVCTPKPNCSTCPITSTCRVYAEGIASAARPKKAVMVMVKDIEDMCSVCEPFESAADDDSAASDEDSDASTKKKPAKGAKRGASKPGPKQTTLSAFKFASKTEGKEQEEGKEQPDARTLAVVVEHARRFPLKVAKKPVREEEALVCGIRNNGPDDEDVLMIVRRPEKGLLAGLWELPTFTLPEGVAHTKASRGRDAAAYVEELLASGGGGGRIMSRRGEVGSVPWQFSHLRLTMHVHLFDVSCPLDAVASRVPHRWATVDEIEDESMGTGMRKCWAMVKDKVEL</sequence>
<dbReference type="Proteomes" id="UP000654918">
    <property type="component" value="Unassembled WGS sequence"/>
</dbReference>
<dbReference type="FunFam" id="1.10.340.30:FF:000002">
    <property type="entry name" value="Adenine DNA glycosylase"/>
    <property type="match status" value="1"/>
</dbReference>